<accession>A0A1I7E091</accession>
<evidence type="ECO:0000256" key="4">
    <source>
        <dbReference type="ARBA" id="ARBA00012574"/>
    </source>
</evidence>
<evidence type="ECO:0000256" key="3">
    <source>
        <dbReference type="ARBA" id="ARBA00008766"/>
    </source>
</evidence>
<dbReference type="InterPro" id="IPR001131">
    <property type="entry name" value="Peptidase_M24B_aminopep-P_CS"/>
</dbReference>
<keyword evidence="5" id="KW-0645">Protease</keyword>
<dbReference type="STRING" id="305507.SAMN04489724_4623"/>
<dbReference type="EMBL" id="FPBF01000009">
    <property type="protein sequence ID" value="SFU17349.1"/>
    <property type="molecule type" value="Genomic_DNA"/>
</dbReference>
<dbReference type="Pfam" id="PF05195">
    <property type="entry name" value="AMP_N"/>
    <property type="match status" value="1"/>
</dbReference>
<evidence type="ECO:0000256" key="6">
    <source>
        <dbReference type="ARBA" id="ARBA00022723"/>
    </source>
</evidence>
<dbReference type="PANTHER" id="PTHR43226:SF4">
    <property type="entry name" value="XAA-PRO AMINOPEPTIDASE 3"/>
    <property type="match status" value="1"/>
</dbReference>
<keyword evidence="9" id="KW-0464">Manganese</keyword>
<dbReference type="GO" id="GO:0070006">
    <property type="term" value="F:metalloaminopeptidase activity"/>
    <property type="evidence" value="ECO:0007669"/>
    <property type="project" value="InterPro"/>
</dbReference>
<evidence type="ECO:0000256" key="8">
    <source>
        <dbReference type="ARBA" id="ARBA00023049"/>
    </source>
</evidence>
<keyword evidence="13" id="KW-0031">Aminopeptidase</keyword>
<comment type="similarity">
    <text evidence="3 10">Belongs to the peptidase M24B family.</text>
</comment>
<sequence length="535" mass="60255">MILMKKTLWTLLLLLGSLTAFSQSYFKDGLSSEWHSQKREELRKLMPTNSVAVFFNNPVKNRTNDVDYIYHPDTDFFYLTGLREPNAVLVIFSEEREVNGGVADELIFVQNRDPRAEMWNGKRLGTEDVMSELGFEQALLNSDFGSKSGINLQDFDKILTFSLSEGIEESSNNEPLITMVNDFKTATAYPDKLTEASAQIYAMIKNSDLETSDRVVQMLKRYESQYPEMMEDPLVSSYMNAESPEKRMVVKEEMPEQKLDITALASMMATLREIKTPEEIALLKKAVMISAVGQIEVMKAAKVGMTEREIQGVHEFIYKRYGAEELGYPSIVGGGNNGCILHYIENDKRDLTDRLLLMDLGAEWRGYTADVTRTIPINGKFNAEEKAIYELVYQAQEAGIVISKPGTTFQEIDAAGREIINKGLAKLGIIKEGESHMYFPHGTSHHIGLDVHDRGTRNPLQEGMVFTIEPGIYIPEGSDCDPKWWGIAVRIEDDILITKDGAVNLSGDAPRTVAAIEEMMRLPSVLEEWVLPEID</sequence>
<evidence type="ECO:0000256" key="7">
    <source>
        <dbReference type="ARBA" id="ARBA00022801"/>
    </source>
</evidence>
<feature type="signal peptide" evidence="11">
    <location>
        <begin position="1"/>
        <end position="22"/>
    </location>
</feature>
<dbReference type="EC" id="3.4.11.9" evidence="4"/>
<comment type="cofactor">
    <cofactor evidence="2">
        <name>Mn(2+)</name>
        <dbReference type="ChEBI" id="CHEBI:29035"/>
    </cofactor>
</comment>
<dbReference type="PROSITE" id="PS00491">
    <property type="entry name" value="PROLINE_PEPTIDASE"/>
    <property type="match status" value="1"/>
</dbReference>
<keyword evidence="7" id="KW-0378">Hydrolase</keyword>
<dbReference type="SUPFAM" id="SSF53092">
    <property type="entry name" value="Creatinase/prolidase N-terminal domain"/>
    <property type="match status" value="1"/>
</dbReference>
<protein>
    <recommendedName>
        <fullName evidence="4">Xaa-Pro aminopeptidase</fullName>
        <ecNumber evidence="4">3.4.11.9</ecNumber>
    </recommendedName>
</protein>
<dbReference type="Pfam" id="PF00557">
    <property type="entry name" value="Peptidase_M24"/>
    <property type="match status" value="1"/>
</dbReference>
<dbReference type="InterPro" id="IPR000994">
    <property type="entry name" value="Pept_M24"/>
</dbReference>
<dbReference type="GO" id="GO:0030145">
    <property type="term" value="F:manganese ion binding"/>
    <property type="evidence" value="ECO:0007669"/>
    <property type="project" value="InterPro"/>
</dbReference>
<evidence type="ECO:0000256" key="11">
    <source>
        <dbReference type="SAM" id="SignalP"/>
    </source>
</evidence>
<keyword evidence="11" id="KW-0732">Signal</keyword>
<evidence type="ECO:0000313" key="14">
    <source>
        <dbReference type="Proteomes" id="UP000199673"/>
    </source>
</evidence>
<name>A0A1I7E091_9BACT</name>
<dbReference type="InterPro" id="IPR007865">
    <property type="entry name" value="Aminopep_P_N"/>
</dbReference>
<keyword evidence="14" id="KW-1185">Reference proteome</keyword>
<proteinExistence type="inferred from homology"/>
<reference evidence="14" key="1">
    <citation type="submission" date="2016-10" db="EMBL/GenBank/DDBJ databases">
        <authorList>
            <person name="Varghese N."/>
            <person name="Submissions S."/>
        </authorList>
    </citation>
    <scope>NUCLEOTIDE SEQUENCE [LARGE SCALE GENOMIC DNA]</scope>
    <source>
        <strain evidence="14">DSM 23445</strain>
    </source>
</reference>
<dbReference type="InterPro" id="IPR052433">
    <property type="entry name" value="X-Pro_dipept-like"/>
</dbReference>
<evidence type="ECO:0000256" key="10">
    <source>
        <dbReference type="RuleBase" id="RU000590"/>
    </source>
</evidence>
<feature type="domain" description="Aminopeptidase P N-terminal" evidence="12">
    <location>
        <begin position="30"/>
        <end position="168"/>
    </location>
</feature>
<evidence type="ECO:0000256" key="1">
    <source>
        <dbReference type="ARBA" id="ARBA00001424"/>
    </source>
</evidence>
<evidence type="ECO:0000256" key="2">
    <source>
        <dbReference type="ARBA" id="ARBA00001936"/>
    </source>
</evidence>
<dbReference type="GO" id="GO:0006508">
    <property type="term" value="P:proteolysis"/>
    <property type="evidence" value="ECO:0007669"/>
    <property type="project" value="UniProtKB-KW"/>
</dbReference>
<organism evidence="13 14">
    <name type="scientific">Algoriphagus locisalis</name>
    <dbReference type="NCBI Taxonomy" id="305507"/>
    <lineage>
        <taxon>Bacteria</taxon>
        <taxon>Pseudomonadati</taxon>
        <taxon>Bacteroidota</taxon>
        <taxon>Cytophagia</taxon>
        <taxon>Cytophagales</taxon>
        <taxon>Cyclobacteriaceae</taxon>
        <taxon>Algoriphagus</taxon>
    </lineage>
</organism>
<dbReference type="Gene3D" id="3.90.230.10">
    <property type="entry name" value="Creatinase/methionine aminopeptidase superfamily"/>
    <property type="match status" value="1"/>
</dbReference>
<evidence type="ECO:0000313" key="13">
    <source>
        <dbReference type="EMBL" id="SFU17349.1"/>
    </source>
</evidence>
<feature type="chain" id="PRO_5011642460" description="Xaa-Pro aminopeptidase" evidence="11">
    <location>
        <begin position="23"/>
        <end position="535"/>
    </location>
</feature>
<evidence type="ECO:0000259" key="12">
    <source>
        <dbReference type="SMART" id="SM01011"/>
    </source>
</evidence>
<comment type="catalytic activity">
    <reaction evidence="1">
        <text>Release of any N-terminal amino acid, including proline, that is linked to proline, even from a dipeptide or tripeptide.</text>
        <dbReference type="EC" id="3.4.11.9"/>
    </reaction>
</comment>
<dbReference type="InterPro" id="IPR029149">
    <property type="entry name" value="Creatin/AminoP/Spt16_N"/>
</dbReference>
<dbReference type="SUPFAM" id="SSF55920">
    <property type="entry name" value="Creatinase/aminopeptidase"/>
    <property type="match status" value="1"/>
</dbReference>
<dbReference type="Proteomes" id="UP000199673">
    <property type="component" value="Unassembled WGS sequence"/>
</dbReference>
<gene>
    <name evidence="13" type="ORF">SAMN04489724_4623</name>
</gene>
<keyword evidence="6 10" id="KW-0479">Metal-binding</keyword>
<evidence type="ECO:0000256" key="5">
    <source>
        <dbReference type="ARBA" id="ARBA00022670"/>
    </source>
</evidence>
<dbReference type="PANTHER" id="PTHR43226">
    <property type="entry name" value="XAA-PRO AMINOPEPTIDASE 3"/>
    <property type="match status" value="1"/>
</dbReference>
<dbReference type="CDD" id="cd01087">
    <property type="entry name" value="Prolidase"/>
    <property type="match status" value="1"/>
</dbReference>
<dbReference type="InterPro" id="IPR036005">
    <property type="entry name" value="Creatinase/aminopeptidase-like"/>
</dbReference>
<evidence type="ECO:0000256" key="9">
    <source>
        <dbReference type="ARBA" id="ARBA00023211"/>
    </source>
</evidence>
<dbReference type="AlphaFoldDB" id="A0A1I7E091"/>
<keyword evidence="8" id="KW-0482">Metalloprotease</keyword>
<dbReference type="Gene3D" id="3.40.350.10">
    <property type="entry name" value="Creatinase/prolidase N-terminal domain"/>
    <property type="match status" value="1"/>
</dbReference>
<dbReference type="SMART" id="SM01011">
    <property type="entry name" value="AMP_N"/>
    <property type="match status" value="1"/>
</dbReference>